<protein>
    <submittedName>
        <fullName evidence="4">NUDIX domain-containing protein</fullName>
    </submittedName>
</protein>
<dbReference type="InterPro" id="IPR015797">
    <property type="entry name" value="NUDIX_hydrolase-like_dom_sf"/>
</dbReference>
<evidence type="ECO:0000259" key="3">
    <source>
        <dbReference type="PROSITE" id="PS51462"/>
    </source>
</evidence>
<dbReference type="PANTHER" id="PTHR11839">
    <property type="entry name" value="UDP/ADP-SUGAR PYROPHOSPHATASE"/>
    <property type="match status" value="1"/>
</dbReference>
<accession>A0ABV7ZAD7</accession>
<dbReference type="Proteomes" id="UP001595803">
    <property type="component" value="Unassembled WGS sequence"/>
</dbReference>
<name>A0ABV7ZAD7_9DEIO</name>
<feature type="domain" description="Nudix hydrolase" evidence="3">
    <location>
        <begin position="30"/>
        <end position="157"/>
    </location>
</feature>
<dbReference type="PROSITE" id="PS00893">
    <property type="entry name" value="NUDIX_BOX"/>
    <property type="match status" value="1"/>
</dbReference>
<dbReference type="RefSeq" id="WP_322472637.1">
    <property type="nucleotide sequence ID" value="NZ_JBHRZG010000010.1"/>
</dbReference>
<organism evidence="4 5">
    <name type="scientific">Deinococcus rufus</name>
    <dbReference type="NCBI Taxonomy" id="2136097"/>
    <lineage>
        <taxon>Bacteria</taxon>
        <taxon>Thermotogati</taxon>
        <taxon>Deinococcota</taxon>
        <taxon>Deinococci</taxon>
        <taxon>Deinococcales</taxon>
        <taxon>Deinococcaceae</taxon>
        <taxon>Deinococcus</taxon>
    </lineage>
</organism>
<keyword evidence="5" id="KW-1185">Reference proteome</keyword>
<evidence type="ECO:0000256" key="2">
    <source>
        <dbReference type="ARBA" id="ARBA00022801"/>
    </source>
</evidence>
<dbReference type="InterPro" id="IPR020084">
    <property type="entry name" value="NUDIX_hydrolase_CS"/>
</dbReference>
<gene>
    <name evidence="4" type="ORF">ACFOSB_10050</name>
</gene>
<evidence type="ECO:0000313" key="5">
    <source>
        <dbReference type="Proteomes" id="UP001595803"/>
    </source>
</evidence>
<evidence type="ECO:0000313" key="4">
    <source>
        <dbReference type="EMBL" id="MFC3833200.1"/>
    </source>
</evidence>
<dbReference type="Pfam" id="PF00293">
    <property type="entry name" value="NUDIX"/>
    <property type="match status" value="1"/>
</dbReference>
<dbReference type="EMBL" id="JBHRZG010000010">
    <property type="protein sequence ID" value="MFC3833200.1"/>
    <property type="molecule type" value="Genomic_DNA"/>
</dbReference>
<sequence>MNDAGRDTKVIYDGHIVRLELMDGKWEIVRHADAVAVLALNDAGEMLLVRQERRAVGAVTVEAPAGLVDDGEDAAAAARRELQEEAGLDGDMEKLTHFYASPGFCDEALTVFHATNLRESKLPHDEDEDIEVLWMKPQAVLDGLKDGTLVGSASTVTAALYGLLRTAPVAPGR</sequence>
<keyword evidence="2" id="KW-0378">Hydrolase</keyword>
<dbReference type="PROSITE" id="PS51462">
    <property type="entry name" value="NUDIX"/>
    <property type="match status" value="1"/>
</dbReference>
<dbReference type="Gene3D" id="3.90.79.10">
    <property type="entry name" value="Nucleoside Triphosphate Pyrophosphohydrolase"/>
    <property type="match status" value="1"/>
</dbReference>
<proteinExistence type="predicted"/>
<dbReference type="SUPFAM" id="SSF55811">
    <property type="entry name" value="Nudix"/>
    <property type="match status" value="1"/>
</dbReference>
<dbReference type="InterPro" id="IPR000086">
    <property type="entry name" value="NUDIX_hydrolase_dom"/>
</dbReference>
<comment type="cofactor">
    <cofactor evidence="1">
        <name>Mg(2+)</name>
        <dbReference type="ChEBI" id="CHEBI:18420"/>
    </cofactor>
</comment>
<reference evidence="5" key="1">
    <citation type="journal article" date="2019" name="Int. J. Syst. Evol. Microbiol.">
        <title>The Global Catalogue of Microorganisms (GCM) 10K type strain sequencing project: providing services to taxonomists for standard genome sequencing and annotation.</title>
        <authorList>
            <consortium name="The Broad Institute Genomics Platform"/>
            <consortium name="The Broad Institute Genome Sequencing Center for Infectious Disease"/>
            <person name="Wu L."/>
            <person name="Ma J."/>
        </authorList>
    </citation>
    <scope>NUCLEOTIDE SEQUENCE [LARGE SCALE GENOMIC DNA]</scope>
    <source>
        <strain evidence="5">CCTCC AB 2017081</strain>
    </source>
</reference>
<comment type="caution">
    <text evidence="4">The sequence shown here is derived from an EMBL/GenBank/DDBJ whole genome shotgun (WGS) entry which is preliminary data.</text>
</comment>
<dbReference type="PANTHER" id="PTHR11839:SF18">
    <property type="entry name" value="NUDIX HYDROLASE DOMAIN-CONTAINING PROTEIN"/>
    <property type="match status" value="1"/>
</dbReference>
<evidence type="ECO:0000256" key="1">
    <source>
        <dbReference type="ARBA" id="ARBA00001946"/>
    </source>
</evidence>